<evidence type="ECO:0000256" key="1">
    <source>
        <dbReference type="SAM" id="MobiDB-lite"/>
    </source>
</evidence>
<feature type="compositionally biased region" description="Basic and acidic residues" evidence="1">
    <location>
        <begin position="68"/>
        <end position="85"/>
    </location>
</feature>
<sequence length="222" mass="25278">METTICPWCQTEIVWDEELGPEDECPHCHNELKGYRTVSITLGSEEEFEGEYEDHPFGDRKHGHHHDHNHDHDHGHEGHDHDHDHAHHHGHDHEDEDDYWDDEHGGHLGAVRRLEAFTASGGDLLAYETGVEKLLDHQDEVPECPHCREYMIYAGQQELAPGNLDAPAPVPSGLNRRPLLQAPVKLNVYVCSACFHVSRFLSEDDRISFIRTVSGEEDASNK</sequence>
<dbReference type="AlphaFoldDB" id="A0A3P3U299"/>
<accession>A0A3P3U299</accession>
<organism evidence="2 3">
    <name type="scientific">Paenibacillus oralis</name>
    <dbReference type="NCBI Taxonomy" id="2490856"/>
    <lineage>
        <taxon>Bacteria</taxon>
        <taxon>Bacillati</taxon>
        <taxon>Bacillota</taxon>
        <taxon>Bacilli</taxon>
        <taxon>Bacillales</taxon>
        <taxon>Paenibacillaceae</taxon>
        <taxon>Paenibacillus</taxon>
    </lineage>
</organism>
<name>A0A3P3U299_9BACL</name>
<evidence type="ECO:0000313" key="2">
    <source>
        <dbReference type="EMBL" id="RRJ64462.1"/>
    </source>
</evidence>
<dbReference type="RefSeq" id="WP_128632269.1">
    <property type="nucleotide sequence ID" value="NZ_RRCN01000001.1"/>
</dbReference>
<feature type="region of interest" description="Disordered" evidence="1">
    <location>
        <begin position="46"/>
        <end position="101"/>
    </location>
</feature>
<dbReference type="Proteomes" id="UP000267017">
    <property type="component" value="Unassembled WGS sequence"/>
</dbReference>
<dbReference type="EMBL" id="RRCN01000001">
    <property type="protein sequence ID" value="RRJ64462.1"/>
    <property type="molecule type" value="Genomic_DNA"/>
</dbReference>
<proteinExistence type="predicted"/>
<reference evidence="2 3" key="1">
    <citation type="submission" date="2018-11" db="EMBL/GenBank/DDBJ databases">
        <title>Genome sequencing of Paenibacillus sp. KCOM 3021 (= ChDC PVNT-B20).</title>
        <authorList>
            <person name="Kook J.-K."/>
            <person name="Park S.-N."/>
            <person name="Lim Y.K."/>
        </authorList>
    </citation>
    <scope>NUCLEOTIDE SEQUENCE [LARGE SCALE GENOMIC DNA]</scope>
    <source>
        <strain evidence="2 3">KCOM 3021</strain>
    </source>
</reference>
<gene>
    <name evidence="2" type="ORF">EHV15_17185</name>
</gene>
<comment type="caution">
    <text evidence="2">The sequence shown here is derived from an EMBL/GenBank/DDBJ whole genome shotgun (WGS) entry which is preliminary data.</text>
</comment>
<evidence type="ECO:0000313" key="3">
    <source>
        <dbReference type="Proteomes" id="UP000267017"/>
    </source>
</evidence>
<protein>
    <submittedName>
        <fullName evidence="2">Uncharacterized protein</fullName>
    </submittedName>
</protein>
<dbReference type="OrthoDB" id="2665608at2"/>
<keyword evidence="3" id="KW-1185">Reference proteome</keyword>